<dbReference type="AlphaFoldDB" id="A0A8S4QEZ5"/>
<comment type="caution">
    <text evidence="2">The sequence shown here is derived from an EMBL/GenBank/DDBJ whole genome shotgun (WGS) entry which is preliminary data.</text>
</comment>
<dbReference type="CDD" id="cd01310">
    <property type="entry name" value="TatD_DNAse"/>
    <property type="match status" value="1"/>
</dbReference>
<dbReference type="Pfam" id="PF01026">
    <property type="entry name" value="TatD_DNase"/>
    <property type="match status" value="1"/>
</dbReference>
<accession>A0A8S4QEZ5</accession>
<protein>
    <submittedName>
        <fullName evidence="2">Jg24769 protein</fullName>
    </submittedName>
</protein>
<dbReference type="Gene3D" id="3.20.20.140">
    <property type="entry name" value="Metal-dependent hydrolases"/>
    <property type="match status" value="1"/>
</dbReference>
<keyword evidence="3" id="KW-1185">Reference proteome</keyword>
<dbReference type="Proteomes" id="UP000838756">
    <property type="component" value="Unassembled WGS sequence"/>
</dbReference>
<dbReference type="GO" id="GO:0016788">
    <property type="term" value="F:hydrolase activity, acting on ester bonds"/>
    <property type="evidence" value="ECO:0007669"/>
    <property type="project" value="InterPro"/>
</dbReference>
<reference evidence="2" key="1">
    <citation type="submission" date="2022-03" db="EMBL/GenBank/DDBJ databases">
        <authorList>
            <person name="Lindestad O."/>
        </authorList>
    </citation>
    <scope>NUCLEOTIDE SEQUENCE</scope>
</reference>
<comment type="similarity">
    <text evidence="1">Belongs to the metallo-dependent hydrolases superfamily. TatD-type hydrolase family.</text>
</comment>
<dbReference type="InterPro" id="IPR032466">
    <property type="entry name" value="Metal_Hydrolase"/>
</dbReference>
<gene>
    <name evidence="2" type="primary">jg24769</name>
    <name evidence="2" type="ORF">PAEG_LOCUS1673</name>
</gene>
<dbReference type="InterPro" id="IPR001130">
    <property type="entry name" value="TatD-like"/>
</dbReference>
<dbReference type="EMBL" id="CAKXAJ010005785">
    <property type="protein sequence ID" value="CAH2209274.1"/>
    <property type="molecule type" value="Genomic_DNA"/>
</dbReference>
<evidence type="ECO:0000313" key="3">
    <source>
        <dbReference type="Proteomes" id="UP000838756"/>
    </source>
</evidence>
<organism evidence="2 3">
    <name type="scientific">Pararge aegeria aegeria</name>
    <dbReference type="NCBI Taxonomy" id="348720"/>
    <lineage>
        <taxon>Eukaryota</taxon>
        <taxon>Metazoa</taxon>
        <taxon>Ecdysozoa</taxon>
        <taxon>Arthropoda</taxon>
        <taxon>Hexapoda</taxon>
        <taxon>Insecta</taxon>
        <taxon>Pterygota</taxon>
        <taxon>Neoptera</taxon>
        <taxon>Endopterygota</taxon>
        <taxon>Lepidoptera</taxon>
        <taxon>Glossata</taxon>
        <taxon>Ditrysia</taxon>
        <taxon>Papilionoidea</taxon>
        <taxon>Nymphalidae</taxon>
        <taxon>Satyrinae</taxon>
        <taxon>Satyrini</taxon>
        <taxon>Parargina</taxon>
        <taxon>Pararge</taxon>
    </lineage>
</organism>
<dbReference type="GO" id="GO:0005829">
    <property type="term" value="C:cytosol"/>
    <property type="evidence" value="ECO:0007669"/>
    <property type="project" value="TreeGrafter"/>
</dbReference>
<sequence length="119" mass="13626">MKKDAFSGVMHCFASSKELAYKAMDLGLYISFSGIITFKNANLLREIAQNVPRERVLVETDAPYLSPEPYRGKKNEPAMVKYVVNCLAKLWNESLEEVAKITTNNFFRLFSKLELKEIL</sequence>
<proteinExistence type="inferred from homology"/>
<evidence type="ECO:0000256" key="1">
    <source>
        <dbReference type="ARBA" id="ARBA00009275"/>
    </source>
</evidence>
<evidence type="ECO:0000313" key="2">
    <source>
        <dbReference type="EMBL" id="CAH2209274.1"/>
    </source>
</evidence>
<dbReference type="SUPFAM" id="SSF51556">
    <property type="entry name" value="Metallo-dependent hydrolases"/>
    <property type="match status" value="1"/>
</dbReference>
<dbReference type="PANTHER" id="PTHR46124">
    <property type="entry name" value="D-AMINOACYL-TRNA DEACYLASE"/>
    <property type="match status" value="1"/>
</dbReference>
<dbReference type="PANTHER" id="PTHR46124:SF2">
    <property type="entry name" value="D-AMINOACYL-TRNA DEACYLASE"/>
    <property type="match status" value="1"/>
</dbReference>
<dbReference type="OrthoDB" id="6079689at2759"/>
<name>A0A8S4QEZ5_9NEOP</name>